<dbReference type="EMBL" id="FNNG01000002">
    <property type="protein sequence ID" value="SDW40098.1"/>
    <property type="molecule type" value="Genomic_DNA"/>
</dbReference>
<proteinExistence type="predicted"/>
<gene>
    <name evidence="2" type="ORF">SAMN05660923_00652</name>
</gene>
<evidence type="ECO:0000313" key="2">
    <source>
        <dbReference type="EMBL" id="SDW40098.1"/>
    </source>
</evidence>
<keyword evidence="1" id="KW-0472">Membrane</keyword>
<accession>A0A1H2T8D8</accession>
<dbReference type="OrthoDB" id="1707612at2"/>
<name>A0A1H2T8D8_9FIRM</name>
<dbReference type="Proteomes" id="UP000198828">
    <property type="component" value="Unassembled WGS sequence"/>
</dbReference>
<evidence type="ECO:0000256" key="1">
    <source>
        <dbReference type="SAM" id="Phobius"/>
    </source>
</evidence>
<evidence type="ECO:0000313" key="3">
    <source>
        <dbReference type="Proteomes" id="UP000198828"/>
    </source>
</evidence>
<keyword evidence="3" id="KW-1185">Reference proteome</keyword>
<sequence>MFKNLVNKFSIFEIIVIALMATLGIATKPVIVPLAHIITGPLFIPGGAIAGGLYMMWIVLGMGLIGKVGVATLISLVQSIMVVSLGIYGTHGIVSFFTYIIPGLVVDLYLLLIKRREFNPGNYFIAGILANISGTFLVNLVFFRLPLIPLVLTLTSASLSGGIGGLIAYNIIKGLKKNNALKNLIDKGGHDE</sequence>
<keyword evidence="1" id="KW-0812">Transmembrane</keyword>
<keyword evidence="1" id="KW-1133">Transmembrane helix</keyword>
<feature type="transmembrane region" description="Helical" evidence="1">
    <location>
        <begin position="123"/>
        <end position="142"/>
    </location>
</feature>
<organism evidence="2 3">
    <name type="scientific">Tepidimicrobium xylanilyticum</name>
    <dbReference type="NCBI Taxonomy" id="1123352"/>
    <lineage>
        <taxon>Bacteria</taxon>
        <taxon>Bacillati</taxon>
        <taxon>Bacillota</taxon>
        <taxon>Tissierellia</taxon>
        <taxon>Tissierellales</taxon>
        <taxon>Tepidimicrobiaceae</taxon>
        <taxon>Tepidimicrobium</taxon>
    </lineage>
</organism>
<feature type="transmembrane region" description="Helical" evidence="1">
    <location>
        <begin position="148"/>
        <end position="172"/>
    </location>
</feature>
<feature type="transmembrane region" description="Helical" evidence="1">
    <location>
        <begin position="93"/>
        <end position="111"/>
    </location>
</feature>
<feature type="transmembrane region" description="Helical" evidence="1">
    <location>
        <begin position="12"/>
        <end position="31"/>
    </location>
</feature>
<reference evidence="2 3" key="1">
    <citation type="submission" date="2016-10" db="EMBL/GenBank/DDBJ databases">
        <authorList>
            <person name="de Groot N.N."/>
        </authorList>
    </citation>
    <scope>NUCLEOTIDE SEQUENCE [LARGE SCALE GENOMIC DNA]</scope>
    <source>
        <strain evidence="2 3">DSM 23310</strain>
    </source>
</reference>
<feature type="transmembrane region" description="Helical" evidence="1">
    <location>
        <begin position="64"/>
        <end position="87"/>
    </location>
</feature>
<feature type="transmembrane region" description="Helical" evidence="1">
    <location>
        <begin position="37"/>
        <end position="57"/>
    </location>
</feature>
<protein>
    <submittedName>
        <fullName evidence="2">Energy-coupling factor transport system substrate-specific component</fullName>
    </submittedName>
</protein>
<dbReference type="Pfam" id="PF09819">
    <property type="entry name" value="ABC_cobalt"/>
    <property type="match status" value="1"/>
</dbReference>
<dbReference type="RefSeq" id="WP_093750827.1">
    <property type="nucleotide sequence ID" value="NZ_FNNG01000002.1"/>
</dbReference>
<dbReference type="InterPro" id="IPR017195">
    <property type="entry name" value="ABC_thiamin-permease_prd"/>
</dbReference>
<dbReference type="AlphaFoldDB" id="A0A1H2T8D8"/>